<evidence type="ECO:0000259" key="1">
    <source>
        <dbReference type="Pfam" id="PF00534"/>
    </source>
</evidence>
<sequence length="345" mass="40011">MKITSLIANNIHCGSNYVHYLLSKGNNKWNVLSLRGKKDQLYDLSIKNLELSRYRMLFNILLVSKILNEIRNTDVILADGIFPYIYGKIIRKHVPTIKVFFLVHNDYSINNRSNWKLLPKWLFNFIYDFLLRNEKVITTSLSASEGLKKRSIKSFHIDNGCITPIYGKNKNEDNHILNFWYVGRLVKAKQVGLLIKAFYNLPSHCRLNIVGNGDEKEKLNHLSIERNINCKFWGEIEDPFSIIHPGDIFVLPSLVEGKSIALMEAILSNCYCIASDIDANREFEKYNVTLFSVCSVESLNSKLVFSSQLSQKQRIKITRVDLADQDFSQKEMQKKYIKVFNEKNK</sequence>
<dbReference type="AlphaFoldDB" id="A0A1Y2S854"/>
<evidence type="ECO:0000313" key="3">
    <source>
        <dbReference type="Proteomes" id="UP000194350"/>
    </source>
</evidence>
<dbReference type="SUPFAM" id="SSF53756">
    <property type="entry name" value="UDP-Glycosyltransferase/glycogen phosphorylase"/>
    <property type="match status" value="1"/>
</dbReference>
<dbReference type="PANTHER" id="PTHR12526">
    <property type="entry name" value="GLYCOSYLTRANSFERASE"/>
    <property type="match status" value="1"/>
</dbReference>
<comment type="caution">
    <text evidence="2">The sequence shown here is derived from an EMBL/GenBank/DDBJ whole genome shotgun (WGS) entry which is preliminary data.</text>
</comment>
<dbReference type="RefSeq" id="WP_086110271.1">
    <property type="nucleotide sequence ID" value="NZ_CAWNGD010000066.1"/>
</dbReference>
<dbReference type="STRING" id="351656.Xvie_03342"/>
<dbReference type="GO" id="GO:0016757">
    <property type="term" value="F:glycosyltransferase activity"/>
    <property type="evidence" value="ECO:0007669"/>
    <property type="project" value="InterPro"/>
</dbReference>
<name>A0A1Y2S854_9GAMM</name>
<organism evidence="2 3">
    <name type="scientific">Xenorhabdus vietnamensis</name>
    <dbReference type="NCBI Taxonomy" id="351656"/>
    <lineage>
        <taxon>Bacteria</taxon>
        <taxon>Pseudomonadati</taxon>
        <taxon>Pseudomonadota</taxon>
        <taxon>Gammaproteobacteria</taxon>
        <taxon>Enterobacterales</taxon>
        <taxon>Morganellaceae</taxon>
        <taxon>Xenorhabdus</taxon>
    </lineage>
</organism>
<dbReference type="CDD" id="cd03801">
    <property type="entry name" value="GT4_PimA-like"/>
    <property type="match status" value="1"/>
</dbReference>
<protein>
    <submittedName>
        <fullName evidence="2">Glycosyltransferase</fullName>
    </submittedName>
</protein>
<keyword evidence="2" id="KW-0808">Transferase</keyword>
<gene>
    <name evidence="2" type="ORF">Xvie_03342</name>
</gene>
<accession>A0A1Y2S854</accession>
<dbReference type="GO" id="GO:1901135">
    <property type="term" value="P:carbohydrate derivative metabolic process"/>
    <property type="evidence" value="ECO:0007669"/>
    <property type="project" value="UniProtKB-ARBA"/>
</dbReference>
<reference evidence="2 3" key="1">
    <citation type="submission" date="2016-10" db="EMBL/GenBank/DDBJ databases">
        <title>Systematic genetic and metabolomic analysis of Xenorhabdus and Photorhabdus spp., highlights the requirements for a dual symbiotic and pathogenic life style.</title>
        <authorList>
            <person name="Tobias N.J."/>
            <person name="Wolff H."/>
            <person name="Djahanschiri B."/>
            <person name="Pidot S.J."/>
            <person name="Stinear T.P."/>
            <person name="Ebersberger I."/>
            <person name="Bode H.B."/>
        </authorList>
    </citation>
    <scope>NUCLEOTIDE SEQUENCE [LARGE SCALE GENOMIC DNA]</scope>
    <source>
        <strain evidence="2 3">DSM 22392</strain>
    </source>
</reference>
<proteinExistence type="predicted"/>
<dbReference type="Pfam" id="PF00534">
    <property type="entry name" value="Glycos_transf_1"/>
    <property type="match status" value="1"/>
</dbReference>
<evidence type="ECO:0000313" key="2">
    <source>
        <dbReference type="EMBL" id="OTA14788.1"/>
    </source>
</evidence>
<dbReference type="Gene3D" id="3.40.50.2000">
    <property type="entry name" value="Glycogen Phosphorylase B"/>
    <property type="match status" value="2"/>
</dbReference>
<feature type="domain" description="Glycosyl transferase family 1" evidence="1">
    <location>
        <begin position="179"/>
        <end position="302"/>
    </location>
</feature>
<dbReference type="OrthoDB" id="9777346at2"/>
<dbReference type="Proteomes" id="UP000194350">
    <property type="component" value="Unassembled WGS sequence"/>
</dbReference>
<dbReference type="EMBL" id="MUBJ01000023">
    <property type="protein sequence ID" value="OTA14788.1"/>
    <property type="molecule type" value="Genomic_DNA"/>
</dbReference>
<keyword evidence="3" id="KW-1185">Reference proteome</keyword>
<dbReference type="InterPro" id="IPR001296">
    <property type="entry name" value="Glyco_trans_1"/>
</dbReference>